<dbReference type="Proteomes" id="UP001374584">
    <property type="component" value="Unassembled WGS sequence"/>
</dbReference>
<keyword evidence="2" id="KW-1185">Reference proteome</keyword>
<comment type="caution">
    <text evidence="1">The sequence shown here is derived from an EMBL/GenBank/DDBJ whole genome shotgun (WGS) entry which is preliminary data.</text>
</comment>
<evidence type="ECO:0000313" key="1">
    <source>
        <dbReference type="EMBL" id="KAK7367861.1"/>
    </source>
</evidence>
<proteinExistence type="predicted"/>
<organism evidence="1 2">
    <name type="scientific">Phaseolus coccineus</name>
    <name type="common">Scarlet runner bean</name>
    <name type="synonym">Phaseolus multiflorus</name>
    <dbReference type="NCBI Taxonomy" id="3886"/>
    <lineage>
        <taxon>Eukaryota</taxon>
        <taxon>Viridiplantae</taxon>
        <taxon>Streptophyta</taxon>
        <taxon>Embryophyta</taxon>
        <taxon>Tracheophyta</taxon>
        <taxon>Spermatophyta</taxon>
        <taxon>Magnoliopsida</taxon>
        <taxon>eudicotyledons</taxon>
        <taxon>Gunneridae</taxon>
        <taxon>Pentapetalae</taxon>
        <taxon>rosids</taxon>
        <taxon>fabids</taxon>
        <taxon>Fabales</taxon>
        <taxon>Fabaceae</taxon>
        <taxon>Papilionoideae</taxon>
        <taxon>50 kb inversion clade</taxon>
        <taxon>NPAAA clade</taxon>
        <taxon>indigoferoid/millettioid clade</taxon>
        <taxon>Phaseoleae</taxon>
        <taxon>Phaseolus</taxon>
    </lineage>
</organism>
<gene>
    <name evidence="1" type="ORF">VNO80_09880</name>
</gene>
<accession>A0AAN9N7N3</accession>
<dbReference type="EMBL" id="JAYMYR010000004">
    <property type="protein sequence ID" value="KAK7367861.1"/>
    <property type="molecule type" value="Genomic_DNA"/>
</dbReference>
<protein>
    <submittedName>
        <fullName evidence="1">Uncharacterized protein</fullName>
    </submittedName>
</protein>
<evidence type="ECO:0000313" key="2">
    <source>
        <dbReference type="Proteomes" id="UP001374584"/>
    </source>
</evidence>
<dbReference type="AlphaFoldDB" id="A0AAN9N7N3"/>
<sequence length="67" mass="7975">MLLLTNAVDGDAACFDHISEPYSPCKKSHDANQRHRWKKQSPTLHEQLYSVSWKWNYSPFFNPRWLP</sequence>
<name>A0AAN9N7N3_PHACN</name>
<reference evidence="1 2" key="1">
    <citation type="submission" date="2024-01" db="EMBL/GenBank/DDBJ databases">
        <title>The genomes of 5 underutilized Papilionoideae crops provide insights into root nodulation and disease resistanc.</title>
        <authorList>
            <person name="Jiang F."/>
        </authorList>
    </citation>
    <scope>NUCLEOTIDE SEQUENCE [LARGE SCALE GENOMIC DNA]</scope>
    <source>
        <strain evidence="1">JINMINGXINNONG_FW02</strain>
        <tissue evidence="1">Leaves</tissue>
    </source>
</reference>